<organism evidence="1">
    <name type="scientific">Arion vulgaris</name>
    <dbReference type="NCBI Taxonomy" id="1028688"/>
    <lineage>
        <taxon>Eukaryota</taxon>
        <taxon>Metazoa</taxon>
        <taxon>Spiralia</taxon>
        <taxon>Lophotrochozoa</taxon>
        <taxon>Mollusca</taxon>
        <taxon>Gastropoda</taxon>
        <taxon>Heterobranchia</taxon>
        <taxon>Euthyneura</taxon>
        <taxon>Panpulmonata</taxon>
        <taxon>Eupulmonata</taxon>
        <taxon>Stylommatophora</taxon>
        <taxon>Helicina</taxon>
        <taxon>Arionoidea</taxon>
        <taxon>Arionidae</taxon>
        <taxon>Arion</taxon>
    </lineage>
</organism>
<gene>
    <name evidence="1" type="primary">ORF162784</name>
</gene>
<evidence type="ECO:0000313" key="1">
    <source>
        <dbReference type="EMBL" id="CEK88042.1"/>
    </source>
</evidence>
<name>A0A0B7B594_9EUPU</name>
<dbReference type="EMBL" id="HACG01041177">
    <property type="protein sequence ID" value="CEK88042.1"/>
    <property type="molecule type" value="Transcribed_RNA"/>
</dbReference>
<protein>
    <submittedName>
        <fullName evidence="1">Uncharacterized protein</fullName>
    </submittedName>
</protein>
<reference evidence="1" key="1">
    <citation type="submission" date="2014-12" db="EMBL/GenBank/DDBJ databases">
        <title>Insight into the proteome of Arion vulgaris.</title>
        <authorList>
            <person name="Aradska J."/>
            <person name="Bulat T."/>
            <person name="Smidak R."/>
            <person name="Sarate P."/>
            <person name="Gangsoo J."/>
            <person name="Sialana F."/>
            <person name="Bilban M."/>
            <person name="Lubec G."/>
        </authorList>
    </citation>
    <scope>NUCLEOTIDE SEQUENCE</scope>
    <source>
        <tissue evidence="1">Skin</tissue>
    </source>
</reference>
<proteinExistence type="predicted"/>
<sequence>MKLHHHRTALLEPRASQNSYFYQGLINGTHMQIPLHNIGPKNLSAVGSLNKRNMRR</sequence>
<accession>A0A0B7B594</accession>
<dbReference type="AlphaFoldDB" id="A0A0B7B594"/>